<gene>
    <name evidence="1" type="ORF">N825_34700</name>
</gene>
<organism evidence="1 2">
    <name type="scientific">Skermanella stibiiresistens SB22</name>
    <dbReference type="NCBI Taxonomy" id="1385369"/>
    <lineage>
        <taxon>Bacteria</taxon>
        <taxon>Pseudomonadati</taxon>
        <taxon>Pseudomonadota</taxon>
        <taxon>Alphaproteobacteria</taxon>
        <taxon>Rhodospirillales</taxon>
        <taxon>Azospirillaceae</taxon>
        <taxon>Skermanella</taxon>
    </lineage>
</organism>
<comment type="caution">
    <text evidence="1">The sequence shown here is derived from an EMBL/GenBank/DDBJ whole genome shotgun (WGS) entry which is preliminary data.</text>
</comment>
<keyword evidence="2" id="KW-1185">Reference proteome</keyword>
<protein>
    <recommendedName>
        <fullName evidence="3">Co-chaperone DjlA N-terminal domain-containing protein</fullName>
    </recommendedName>
</protein>
<dbReference type="AlphaFoldDB" id="W9H301"/>
<proteinExistence type="predicted"/>
<dbReference type="InterPro" id="IPR029024">
    <property type="entry name" value="TerB-like"/>
</dbReference>
<dbReference type="CDD" id="cd07178">
    <property type="entry name" value="terB_like_YebE"/>
    <property type="match status" value="1"/>
</dbReference>
<dbReference type="Pfam" id="PF04391">
    <property type="entry name" value="DUF533"/>
    <property type="match status" value="1"/>
</dbReference>
<evidence type="ECO:0008006" key="3">
    <source>
        <dbReference type="Google" id="ProtNLM"/>
    </source>
</evidence>
<dbReference type="SUPFAM" id="SSF158682">
    <property type="entry name" value="TerB-like"/>
    <property type="match status" value="1"/>
</dbReference>
<sequence length="106" mass="11930">MIRAMIAAANADGQITAEERQRIIQHLDKAGAGAEERRIVEQEIASPKPLDDIIRQSRDQDTAEQIYLASEIAIRGGSETERRYLDFLASRLNIPDARRRELDALS</sequence>
<evidence type="ECO:0000313" key="1">
    <source>
        <dbReference type="EMBL" id="EWY40449.1"/>
    </source>
</evidence>
<dbReference type="Proteomes" id="UP000019486">
    <property type="component" value="Unassembled WGS sequence"/>
</dbReference>
<name>W9H301_9PROT</name>
<dbReference type="PATRIC" id="fig|1385369.3.peg.2303"/>
<dbReference type="Gene3D" id="1.10.3680.10">
    <property type="entry name" value="TerB-like"/>
    <property type="match status" value="1"/>
</dbReference>
<reference evidence="1 2" key="1">
    <citation type="submission" date="2013-08" db="EMBL/GenBank/DDBJ databases">
        <title>The genome sequence of Skermanella stibiiresistens.</title>
        <authorList>
            <person name="Zhu W."/>
            <person name="Wang G."/>
        </authorList>
    </citation>
    <scope>NUCLEOTIDE SEQUENCE [LARGE SCALE GENOMIC DNA]</scope>
    <source>
        <strain evidence="1 2">SB22</strain>
    </source>
</reference>
<evidence type="ECO:0000313" key="2">
    <source>
        <dbReference type="Proteomes" id="UP000019486"/>
    </source>
</evidence>
<dbReference type="EMBL" id="AVFL01000007">
    <property type="protein sequence ID" value="EWY40449.1"/>
    <property type="molecule type" value="Genomic_DNA"/>
</dbReference>
<dbReference type="STRING" id="1385369.N825_34700"/>
<accession>W9H301</accession>
<dbReference type="InterPro" id="IPR007486">
    <property type="entry name" value="YebE"/>
</dbReference>